<keyword evidence="4" id="KW-0547">Nucleotide-binding</keyword>
<dbReference type="SMART" id="SM00220">
    <property type="entry name" value="S_TKc"/>
    <property type="match status" value="1"/>
</dbReference>
<dbReference type="AlphaFoldDB" id="A0AA39QZU2"/>
<organism evidence="11 12">
    <name type="scientific">Cladonia borealis</name>
    <dbReference type="NCBI Taxonomy" id="184061"/>
    <lineage>
        <taxon>Eukaryota</taxon>
        <taxon>Fungi</taxon>
        <taxon>Dikarya</taxon>
        <taxon>Ascomycota</taxon>
        <taxon>Pezizomycotina</taxon>
        <taxon>Lecanoromycetes</taxon>
        <taxon>OSLEUM clade</taxon>
        <taxon>Lecanoromycetidae</taxon>
        <taxon>Lecanorales</taxon>
        <taxon>Lecanorineae</taxon>
        <taxon>Cladoniaceae</taxon>
        <taxon>Cladonia</taxon>
    </lineage>
</organism>
<dbReference type="Proteomes" id="UP001166286">
    <property type="component" value="Unassembled WGS sequence"/>
</dbReference>
<evidence type="ECO:0000256" key="8">
    <source>
        <dbReference type="ARBA" id="ARBA00048679"/>
    </source>
</evidence>
<dbReference type="InterPro" id="IPR050660">
    <property type="entry name" value="NEK_Ser/Thr_kinase"/>
</dbReference>
<dbReference type="GO" id="GO:0005634">
    <property type="term" value="C:nucleus"/>
    <property type="evidence" value="ECO:0007669"/>
    <property type="project" value="TreeGrafter"/>
</dbReference>
<evidence type="ECO:0000256" key="5">
    <source>
        <dbReference type="ARBA" id="ARBA00022777"/>
    </source>
</evidence>
<dbReference type="CDD" id="cd00180">
    <property type="entry name" value="PKc"/>
    <property type="match status" value="1"/>
</dbReference>
<keyword evidence="6" id="KW-0067">ATP-binding</keyword>
<evidence type="ECO:0000313" key="12">
    <source>
        <dbReference type="Proteomes" id="UP001166286"/>
    </source>
</evidence>
<dbReference type="PROSITE" id="PS00108">
    <property type="entry name" value="PROTEIN_KINASE_ST"/>
    <property type="match status" value="2"/>
</dbReference>
<feature type="compositionally biased region" description="Basic and acidic residues" evidence="9">
    <location>
        <begin position="596"/>
        <end position="606"/>
    </location>
</feature>
<dbReference type="GO" id="GO:0004674">
    <property type="term" value="F:protein serine/threonine kinase activity"/>
    <property type="evidence" value="ECO:0007669"/>
    <property type="project" value="UniProtKB-KW"/>
</dbReference>
<dbReference type="GO" id="GO:0005524">
    <property type="term" value="F:ATP binding"/>
    <property type="evidence" value="ECO:0007669"/>
    <property type="project" value="UniProtKB-KW"/>
</dbReference>
<keyword evidence="3" id="KW-0808">Transferase</keyword>
<dbReference type="EMBL" id="JAFEKC020000013">
    <property type="protein sequence ID" value="KAK0511269.1"/>
    <property type="molecule type" value="Genomic_DNA"/>
</dbReference>
<evidence type="ECO:0000256" key="3">
    <source>
        <dbReference type="ARBA" id="ARBA00022679"/>
    </source>
</evidence>
<dbReference type="EC" id="2.7.11.1" evidence="1"/>
<evidence type="ECO:0000256" key="2">
    <source>
        <dbReference type="ARBA" id="ARBA00022527"/>
    </source>
</evidence>
<keyword evidence="5" id="KW-0418">Kinase</keyword>
<evidence type="ECO:0000256" key="6">
    <source>
        <dbReference type="ARBA" id="ARBA00022840"/>
    </source>
</evidence>
<evidence type="ECO:0000256" key="9">
    <source>
        <dbReference type="SAM" id="MobiDB-lite"/>
    </source>
</evidence>
<accession>A0AA39QZU2</accession>
<dbReference type="Gene3D" id="1.10.510.10">
    <property type="entry name" value="Transferase(Phosphotransferase) domain 1"/>
    <property type="match status" value="2"/>
</dbReference>
<dbReference type="InterPro" id="IPR011009">
    <property type="entry name" value="Kinase-like_dom_sf"/>
</dbReference>
<dbReference type="InterPro" id="IPR000719">
    <property type="entry name" value="Prot_kinase_dom"/>
</dbReference>
<evidence type="ECO:0000256" key="4">
    <source>
        <dbReference type="ARBA" id="ARBA00022741"/>
    </source>
</evidence>
<reference evidence="11" key="1">
    <citation type="submission" date="2023-03" db="EMBL/GenBank/DDBJ databases">
        <title>Complete genome of Cladonia borealis.</title>
        <authorList>
            <person name="Park H."/>
        </authorList>
    </citation>
    <scope>NUCLEOTIDE SEQUENCE</scope>
    <source>
        <strain evidence="11">ANT050790</strain>
    </source>
</reference>
<dbReference type="Pfam" id="PF00069">
    <property type="entry name" value="Pkinase"/>
    <property type="match status" value="2"/>
</dbReference>
<evidence type="ECO:0000256" key="7">
    <source>
        <dbReference type="ARBA" id="ARBA00047899"/>
    </source>
</evidence>
<dbReference type="Gene3D" id="3.30.200.20">
    <property type="entry name" value="Phosphorylase Kinase, domain 1"/>
    <property type="match status" value="1"/>
</dbReference>
<evidence type="ECO:0000256" key="1">
    <source>
        <dbReference type="ARBA" id="ARBA00012513"/>
    </source>
</evidence>
<protein>
    <recommendedName>
        <fullName evidence="1">non-specific serine/threonine protein kinase</fullName>
        <ecNumber evidence="1">2.7.11.1</ecNumber>
    </recommendedName>
</protein>
<keyword evidence="2" id="KW-0723">Serine/threonine-protein kinase</keyword>
<dbReference type="InterPro" id="IPR008271">
    <property type="entry name" value="Ser/Thr_kinase_AS"/>
</dbReference>
<gene>
    <name evidence="11" type="ORF">JMJ35_005842</name>
</gene>
<dbReference type="SUPFAM" id="SSF56112">
    <property type="entry name" value="Protein kinase-like (PK-like)"/>
    <property type="match status" value="2"/>
</dbReference>
<dbReference type="PROSITE" id="PS50011">
    <property type="entry name" value="PROTEIN_KINASE_DOM"/>
    <property type="match status" value="2"/>
</dbReference>
<keyword evidence="12" id="KW-1185">Reference proteome</keyword>
<dbReference type="PANTHER" id="PTHR43671">
    <property type="entry name" value="SERINE/THREONINE-PROTEIN KINASE NEK"/>
    <property type="match status" value="1"/>
</dbReference>
<feature type="region of interest" description="Disordered" evidence="9">
    <location>
        <begin position="576"/>
        <end position="606"/>
    </location>
</feature>
<comment type="caution">
    <text evidence="11">The sequence shown here is derived from an EMBL/GenBank/DDBJ whole genome shotgun (WGS) entry which is preliminary data.</text>
</comment>
<comment type="catalytic activity">
    <reaction evidence="8">
        <text>L-seryl-[protein] + ATP = O-phospho-L-seryl-[protein] + ADP + H(+)</text>
        <dbReference type="Rhea" id="RHEA:17989"/>
        <dbReference type="Rhea" id="RHEA-COMP:9863"/>
        <dbReference type="Rhea" id="RHEA-COMP:11604"/>
        <dbReference type="ChEBI" id="CHEBI:15378"/>
        <dbReference type="ChEBI" id="CHEBI:29999"/>
        <dbReference type="ChEBI" id="CHEBI:30616"/>
        <dbReference type="ChEBI" id="CHEBI:83421"/>
        <dbReference type="ChEBI" id="CHEBI:456216"/>
        <dbReference type="EC" id="2.7.11.1"/>
    </reaction>
</comment>
<evidence type="ECO:0000313" key="11">
    <source>
        <dbReference type="EMBL" id="KAK0511269.1"/>
    </source>
</evidence>
<feature type="domain" description="Protein kinase" evidence="10">
    <location>
        <begin position="383"/>
        <end position="708"/>
    </location>
</feature>
<evidence type="ECO:0000259" key="10">
    <source>
        <dbReference type="PROSITE" id="PS50011"/>
    </source>
</evidence>
<sequence length="723" mass="82048">MVAGADFLITKSTDWSDKRLHDAPTWTDRDDGYVVEYGEDERVPLEHKDIIASAGEGCVEECYCPKLGRKVAVKKVLTHGKKETNNELTKEMDHLLPVRHYHCVQVRGSYIRGDWFNIVMEPVATCDLRTYLQHEGSSLKLRKMEQLCGARTVFLPTTMGCLAHGLHYLHQKPKLRHRDIKPANILLDGRTVLFADFNLSKVFTETQSGTSGPSPKTQMYTSPERAANKHRNKSCDVFSLGCVFTEIFSVYKGRTVDEFYNHRLKADPLRDGYYHRTVPAVIEWLDDLATERCDVQIIRLLRSMLSIQPDQRPNAEQVWKVLTTCSSITKRQFCGPCCMPLLYNDPLLVESADVHPSDIAYASSHIAGAVVPVPKDPFFRTEYARNQELGLEWVRGVRHLDQAILDIVKGEGSPNLLIRKRIIAGEDDKAQEFAHHEAEILRKVQHRHVVRLYGTYRQGDISTLLYEPAANYSLRSYLELAELENKRARDLVIDLPFLNSSFGCLASALASVHAVGYDHGDIKPGNILVVDNEKPRIFLSQFSFGLKTDVAGGGSNEQRYRLPDILSALRLGRQAEQDAGQSKGYPRTSTSGDQYKPPEWKSDERISVGQPKADVFSLGCVFLEIYTVIRGRRLQDFEKFRADESGSHAYRDTLPKTLEWLSSLDGGDRYETKERFQGILRRMIDEDPRQRPEARDVCRVLRECKSFDGNLRCGSTCVIDEGM</sequence>
<dbReference type="PANTHER" id="PTHR43671:SF98">
    <property type="entry name" value="SERINE_THREONINE-PROTEIN KINASE NEK11"/>
    <property type="match status" value="1"/>
</dbReference>
<name>A0AA39QZU2_9LECA</name>
<proteinExistence type="predicted"/>
<feature type="domain" description="Protein kinase" evidence="10">
    <location>
        <begin position="48"/>
        <end position="342"/>
    </location>
</feature>
<comment type="catalytic activity">
    <reaction evidence="7">
        <text>L-threonyl-[protein] + ATP = O-phospho-L-threonyl-[protein] + ADP + H(+)</text>
        <dbReference type="Rhea" id="RHEA:46608"/>
        <dbReference type="Rhea" id="RHEA-COMP:11060"/>
        <dbReference type="Rhea" id="RHEA-COMP:11605"/>
        <dbReference type="ChEBI" id="CHEBI:15378"/>
        <dbReference type="ChEBI" id="CHEBI:30013"/>
        <dbReference type="ChEBI" id="CHEBI:30616"/>
        <dbReference type="ChEBI" id="CHEBI:61977"/>
        <dbReference type="ChEBI" id="CHEBI:456216"/>
        <dbReference type="EC" id="2.7.11.1"/>
    </reaction>
</comment>